<keyword evidence="3 6" id="KW-0812">Transmembrane</keyword>
<evidence type="ECO:0000256" key="2">
    <source>
        <dbReference type="ARBA" id="ARBA00022475"/>
    </source>
</evidence>
<accession>A0ABW5IL49</accession>
<evidence type="ECO:0000256" key="1">
    <source>
        <dbReference type="ARBA" id="ARBA00004651"/>
    </source>
</evidence>
<feature type="transmembrane region" description="Helical" evidence="6">
    <location>
        <begin position="47"/>
        <end position="68"/>
    </location>
</feature>
<feature type="transmembrane region" description="Helical" evidence="6">
    <location>
        <begin position="398"/>
        <end position="414"/>
    </location>
</feature>
<comment type="caution">
    <text evidence="7">The sequence shown here is derived from an EMBL/GenBank/DDBJ whole genome shotgun (WGS) entry which is preliminary data.</text>
</comment>
<feature type="transmembrane region" description="Helical" evidence="6">
    <location>
        <begin position="366"/>
        <end position="386"/>
    </location>
</feature>
<dbReference type="PANTHER" id="PTHR30250">
    <property type="entry name" value="PST FAMILY PREDICTED COLANIC ACID TRANSPORTER"/>
    <property type="match status" value="1"/>
</dbReference>
<dbReference type="InterPro" id="IPR050833">
    <property type="entry name" value="Poly_Biosynth_Transport"/>
</dbReference>
<protein>
    <recommendedName>
        <fullName evidence="9">Polysaccharide transporter, PST family</fullName>
    </recommendedName>
</protein>
<keyword evidence="2" id="KW-1003">Cell membrane</keyword>
<feature type="transmembrane region" description="Helical" evidence="6">
    <location>
        <begin position="80"/>
        <end position="107"/>
    </location>
</feature>
<name>A0ABW5IL49_9BACT</name>
<feature type="transmembrane region" description="Helical" evidence="6">
    <location>
        <begin position="119"/>
        <end position="139"/>
    </location>
</feature>
<proteinExistence type="predicted"/>
<evidence type="ECO:0000256" key="5">
    <source>
        <dbReference type="ARBA" id="ARBA00023136"/>
    </source>
</evidence>
<feature type="transmembrane region" description="Helical" evidence="6">
    <location>
        <begin position="338"/>
        <end position="359"/>
    </location>
</feature>
<comment type="subcellular location">
    <subcellularLocation>
        <location evidence="1">Cell membrane</location>
        <topology evidence="1">Multi-pass membrane protein</topology>
    </subcellularLocation>
</comment>
<feature type="transmembrane region" description="Helical" evidence="6">
    <location>
        <begin position="220"/>
        <end position="241"/>
    </location>
</feature>
<evidence type="ECO:0000313" key="8">
    <source>
        <dbReference type="Proteomes" id="UP001597544"/>
    </source>
</evidence>
<sequence length="419" mass="47206">MLRLIKSSFWSFLSVLVRAISSIAINKLFAIFYGPNGITLYAHFQNLISIVTTVPDGGTNIGIIKFLASGLGEAKMYKQYFWAGAALNVVCIVSALGVIFGFPGYYLDAFLSALSGSDVWLWCLSFGAGSLLLTLNLQLQAVVLARRELKWHVFSTTIMTLGGAAVVYFTTGNLPIVQVLLLVLGAQAASFFLMLGVLYFKKLLPSFKNVSIPRAVYKDLWKYILMALSAVVCLKLTNFYVRDFVISRLDLYQTGLWQAVVKVSENYSTVYTAVLGMLYYPRMAAMVNEEDALQKFVRNTFYLIFPTLVIALLLVYFLRDWVLLLLFNEDFVQAAYLFDYQLLGDFFRMWSIVLTNLIVVRAHVKLYIGWQVASALLYITLVSVLIDPFGLEGITMAHAIRYAATLAFAMLYYNKYIRL</sequence>
<gene>
    <name evidence="7" type="ORF">ACFSRY_07540</name>
</gene>
<evidence type="ECO:0000256" key="3">
    <source>
        <dbReference type="ARBA" id="ARBA00022692"/>
    </source>
</evidence>
<feature type="transmembrane region" description="Helical" evidence="6">
    <location>
        <begin position="301"/>
        <end position="318"/>
    </location>
</feature>
<evidence type="ECO:0000256" key="4">
    <source>
        <dbReference type="ARBA" id="ARBA00022989"/>
    </source>
</evidence>
<feature type="transmembrane region" description="Helical" evidence="6">
    <location>
        <begin position="151"/>
        <end position="170"/>
    </location>
</feature>
<evidence type="ECO:0000313" key="7">
    <source>
        <dbReference type="EMBL" id="MFD2513715.1"/>
    </source>
</evidence>
<reference evidence="8" key="1">
    <citation type="journal article" date="2019" name="Int. J. Syst. Evol. Microbiol.">
        <title>The Global Catalogue of Microorganisms (GCM) 10K type strain sequencing project: providing services to taxonomists for standard genome sequencing and annotation.</title>
        <authorList>
            <consortium name="The Broad Institute Genomics Platform"/>
            <consortium name="The Broad Institute Genome Sequencing Center for Infectious Disease"/>
            <person name="Wu L."/>
            <person name="Ma J."/>
        </authorList>
    </citation>
    <scope>NUCLEOTIDE SEQUENCE [LARGE SCALE GENOMIC DNA]</scope>
    <source>
        <strain evidence="8">KCTC 42498</strain>
    </source>
</reference>
<dbReference type="RefSeq" id="WP_377504815.1">
    <property type="nucleotide sequence ID" value="NZ_JBHULU010000010.1"/>
</dbReference>
<dbReference type="Proteomes" id="UP001597544">
    <property type="component" value="Unassembled WGS sequence"/>
</dbReference>
<dbReference type="EMBL" id="JBHULU010000010">
    <property type="protein sequence ID" value="MFD2513715.1"/>
    <property type="molecule type" value="Genomic_DNA"/>
</dbReference>
<dbReference type="PANTHER" id="PTHR30250:SF30">
    <property type="entry name" value="LIPID III FLIPPASE"/>
    <property type="match status" value="1"/>
</dbReference>
<keyword evidence="4 6" id="KW-1133">Transmembrane helix</keyword>
<keyword evidence="8" id="KW-1185">Reference proteome</keyword>
<evidence type="ECO:0008006" key="9">
    <source>
        <dbReference type="Google" id="ProtNLM"/>
    </source>
</evidence>
<organism evidence="7 8">
    <name type="scientific">Pontibacter locisalis</name>
    <dbReference type="NCBI Taxonomy" id="1719035"/>
    <lineage>
        <taxon>Bacteria</taxon>
        <taxon>Pseudomonadati</taxon>
        <taxon>Bacteroidota</taxon>
        <taxon>Cytophagia</taxon>
        <taxon>Cytophagales</taxon>
        <taxon>Hymenobacteraceae</taxon>
        <taxon>Pontibacter</taxon>
    </lineage>
</organism>
<keyword evidence="5 6" id="KW-0472">Membrane</keyword>
<evidence type="ECO:0000256" key="6">
    <source>
        <dbReference type="SAM" id="Phobius"/>
    </source>
</evidence>
<feature type="transmembrane region" description="Helical" evidence="6">
    <location>
        <begin position="261"/>
        <end position="280"/>
    </location>
</feature>
<feature type="transmembrane region" description="Helical" evidence="6">
    <location>
        <begin position="12"/>
        <end position="35"/>
    </location>
</feature>
<feature type="transmembrane region" description="Helical" evidence="6">
    <location>
        <begin position="176"/>
        <end position="200"/>
    </location>
</feature>